<dbReference type="SUPFAM" id="SSF81345">
    <property type="entry name" value="ABC transporter involved in vitamin B12 uptake, BtuC"/>
    <property type="match status" value="1"/>
</dbReference>
<feature type="transmembrane region" description="Helical" evidence="8">
    <location>
        <begin position="282"/>
        <end position="299"/>
    </location>
</feature>
<dbReference type="PANTHER" id="PTHR30472:SF24">
    <property type="entry name" value="FERRIC ENTEROBACTIN TRANSPORT SYSTEM PERMEASE PROTEIN FEPG"/>
    <property type="match status" value="1"/>
</dbReference>
<dbReference type="RefSeq" id="WP_218881870.1">
    <property type="nucleotide sequence ID" value="NZ_BAAALL010000004.1"/>
</dbReference>
<feature type="transmembrane region" description="Helical" evidence="8">
    <location>
        <begin position="15"/>
        <end position="34"/>
    </location>
</feature>
<dbReference type="InterPro" id="IPR000522">
    <property type="entry name" value="ABC_transptr_permease_BtuC"/>
</dbReference>
<feature type="transmembrane region" description="Helical" evidence="8">
    <location>
        <begin position="71"/>
        <end position="89"/>
    </location>
</feature>
<gene>
    <name evidence="9" type="ORF">HNR09_000625</name>
</gene>
<dbReference type="AlphaFoldDB" id="A0A7Z0GKQ5"/>
<keyword evidence="5 8" id="KW-0812">Transmembrane</keyword>
<comment type="caution">
    <text evidence="9">The sequence shown here is derived from an EMBL/GenBank/DDBJ whole genome shotgun (WGS) entry which is preliminary data.</text>
</comment>
<evidence type="ECO:0000256" key="7">
    <source>
        <dbReference type="ARBA" id="ARBA00023136"/>
    </source>
</evidence>
<dbReference type="CDD" id="cd06550">
    <property type="entry name" value="TM_ABC_iron-siderophores_like"/>
    <property type="match status" value="1"/>
</dbReference>
<sequence>MRIGTAVALSVDRRAATVTVLIWVLVLALVVFTLGTGPQGSWPAAVISHLRGVEGDAAAGFVLERLRGPRVIVAVGVGVALGLAGALFQTVTRNPLGSPDVIGLGAGAGAGVALATLWWPGQVPAMMGAVLGAGAAALLVHQATGRGFSSPARVIVTGIAVSAMAHAITQYVVAVGLRDSAHQLAAYLVGSLGTRTFQDAGLIGASLLVLAPLVLLLSHRLTLMDLGDDLADSLGVGAVRVRTAAIILAVLLAAVAVAVAGPIAFVALTAPHIARRLTRRPGANLAASATLGALIVVSADLLVQQLSVLDGLPVGIVTAGLGGVYLGYLLIHEWRKASA</sequence>
<dbReference type="PANTHER" id="PTHR30472">
    <property type="entry name" value="FERRIC ENTEROBACTIN TRANSPORT SYSTEM PERMEASE PROTEIN"/>
    <property type="match status" value="1"/>
</dbReference>
<evidence type="ECO:0000256" key="3">
    <source>
        <dbReference type="ARBA" id="ARBA00022448"/>
    </source>
</evidence>
<feature type="transmembrane region" description="Helical" evidence="8">
    <location>
        <begin position="311"/>
        <end position="331"/>
    </location>
</feature>
<keyword evidence="10" id="KW-1185">Reference proteome</keyword>
<comment type="subcellular location">
    <subcellularLocation>
        <location evidence="1">Cell membrane</location>
        <topology evidence="1">Multi-pass membrane protein</topology>
    </subcellularLocation>
</comment>
<dbReference type="EMBL" id="JACCFY010000001">
    <property type="protein sequence ID" value="NYJ77214.1"/>
    <property type="molecule type" value="Genomic_DNA"/>
</dbReference>
<keyword evidence="6 8" id="KW-1133">Transmembrane helix</keyword>
<dbReference type="Gene3D" id="1.10.3470.10">
    <property type="entry name" value="ABC transporter involved in vitamin B12 uptake, BtuC"/>
    <property type="match status" value="1"/>
</dbReference>
<feature type="transmembrane region" description="Helical" evidence="8">
    <location>
        <begin position="200"/>
        <end position="223"/>
    </location>
</feature>
<evidence type="ECO:0000256" key="4">
    <source>
        <dbReference type="ARBA" id="ARBA00022475"/>
    </source>
</evidence>
<evidence type="ECO:0000256" key="2">
    <source>
        <dbReference type="ARBA" id="ARBA00007935"/>
    </source>
</evidence>
<feature type="transmembrane region" description="Helical" evidence="8">
    <location>
        <begin position="243"/>
        <end position="270"/>
    </location>
</feature>
<organism evidence="9 10">
    <name type="scientific">Nesterenkonia xinjiangensis</name>
    <dbReference type="NCBI Taxonomy" id="225327"/>
    <lineage>
        <taxon>Bacteria</taxon>
        <taxon>Bacillati</taxon>
        <taxon>Actinomycetota</taxon>
        <taxon>Actinomycetes</taxon>
        <taxon>Micrococcales</taxon>
        <taxon>Micrococcaceae</taxon>
        <taxon>Nesterenkonia</taxon>
    </lineage>
</organism>
<evidence type="ECO:0000256" key="6">
    <source>
        <dbReference type="ARBA" id="ARBA00022989"/>
    </source>
</evidence>
<evidence type="ECO:0000313" key="9">
    <source>
        <dbReference type="EMBL" id="NYJ77214.1"/>
    </source>
</evidence>
<dbReference type="GO" id="GO:0022857">
    <property type="term" value="F:transmembrane transporter activity"/>
    <property type="evidence" value="ECO:0007669"/>
    <property type="project" value="InterPro"/>
</dbReference>
<reference evidence="9 10" key="1">
    <citation type="submission" date="2020-07" db="EMBL/GenBank/DDBJ databases">
        <title>Sequencing the genomes of 1000 actinobacteria strains.</title>
        <authorList>
            <person name="Klenk H.-P."/>
        </authorList>
    </citation>
    <scope>NUCLEOTIDE SEQUENCE [LARGE SCALE GENOMIC DNA]</scope>
    <source>
        <strain evidence="9 10">DSM 15475</strain>
    </source>
</reference>
<accession>A0A7Z0GKQ5</accession>
<protein>
    <submittedName>
        <fullName evidence="9">Iron complex transport system permease protein</fullName>
    </submittedName>
</protein>
<name>A0A7Z0GKQ5_9MICC</name>
<evidence type="ECO:0000313" key="10">
    <source>
        <dbReference type="Proteomes" id="UP000535437"/>
    </source>
</evidence>
<evidence type="ECO:0000256" key="5">
    <source>
        <dbReference type="ARBA" id="ARBA00022692"/>
    </source>
</evidence>
<evidence type="ECO:0000256" key="8">
    <source>
        <dbReference type="SAM" id="Phobius"/>
    </source>
</evidence>
<proteinExistence type="inferred from homology"/>
<evidence type="ECO:0000256" key="1">
    <source>
        <dbReference type="ARBA" id="ARBA00004651"/>
    </source>
</evidence>
<dbReference type="InterPro" id="IPR037294">
    <property type="entry name" value="ABC_BtuC-like"/>
</dbReference>
<dbReference type="Pfam" id="PF01032">
    <property type="entry name" value="FecCD"/>
    <property type="match status" value="1"/>
</dbReference>
<comment type="similarity">
    <text evidence="2">Belongs to the binding-protein-dependent transport system permease family. FecCD subfamily.</text>
</comment>
<feature type="transmembrane region" description="Helical" evidence="8">
    <location>
        <begin position="101"/>
        <end position="119"/>
    </location>
</feature>
<keyword evidence="3" id="KW-0813">Transport</keyword>
<keyword evidence="7 8" id="KW-0472">Membrane</keyword>
<dbReference type="GO" id="GO:0033214">
    <property type="term" value="P:siderophore-iron import into cell"/>
    <property type="evidence" value="ECO:0007669"/>
    <property type="project" value="TreeGrafter"/>
</dbReference>
<keyword evidence="4" id="KW-1003">Cell membrane</keyword>
<dbReference type="GO" id="GO:0005886">
    <property type="term" value="C:plasma membrane"/>
    <property type="evidence" value="ECO:0007669"/>
    <property type="project" value="UniProtKB-SubCell"/>
</dbReference>
<dbReference type="Proteomes" id="UP000535437">
    <property type="component" value="Unassembled WGS sequence"/>
</dbReference>